<evidence type="ECO:0000313" key="3">
    <source>
        <dbReference type="EMBL" id="TWB91186.1"/>
    </source>
</evidence>
<name>A0A560L6I9_9BRAD</name>
<protein>
    <submittedName>
        <fullName evidence="3">Cupin domain</fullName>
    </submittedName>
</protein>
<dbReference type="InterPro" id="IPR013096">
    <property type="entry name" value="Cupin_2"/>
</dbReference>
<dbReference type="EMBL" id="VITY01000013">
    <property type="protein sequence ID" value="TWB91186.1"/>
    <property type="molecule type" value="Genomic_DNA"/>
</dbReference>
<sequence>MLLGLAVIAFAGAGAAFVGAGAALAQQSGIKRTPLQKVDLPAGYNTVTAIAEVPAGGASGRHSHPGAETGYVLEGELELVIDGKPPLTLKAGDSYQIPEGGARCQAFRRQAAQGDRRLRGQGRRALGETSAVNPNRLVSDQSVHVGFRCGERQFEFAGPLMFCLIAGI</sequence>
<feature type="signal peptide" evidence="1">
    <location>
        <begin position="1"/>
        <end position="25"/>
    </location>
</feature>
<dbReference type="AlphaFoldDB" id="A0A560L6I9"/>
<dbReference type="Pfam" id="PF07883">
    <property type="entry name" value="Cupin_2"/>
    <property type="match status" value="1"/>
</dbReference>
<keyword evidence="4" id="KW-1185">Reference proteome</keyword>
<keyword evidence="1" id="KW-0732">Signal</keyword>
<feature type="chain" id="PRO_5022028157" evidence="1">
    <location>
        <begin position="26"/>
        <end position="168"/>
    </location>
</feature>
<dbReference type="InterPro" id="IPR014710">
    <property type="entry name" value="RmlC-like_jellyroll"/>
</dbReference>
<accession>A0A560L6I9</accession>
<gene>
    <name evidence="3" type="ORF">FBZ93_11354</name>
</gene>
<reference evidence="3 4" key="1">
    <citation type="submission" date="2019-06" db="EMBL/GenBank/DDBJ databases">
        <title>Genomic Encyclopedia of Type Strains, Phase IV (KMG-V): Genome sequencing to study the core and pangenomes of soil and plant-associated prokaryotes.</title>
        <authorList>
            <person name="Whitman W."/>
        </authorList>
    </citation>
    <scope>NUCLEOTIDE SEQUENCE [LARGE SCALE GENOMIC DNA]</scope>
    <source>
        <strain evidence="3 4">BR 10355</strain>
    </source>
</reference>
<comment type="caution">
    <text evidence="3">The sequence shown here is derived from an EMBL/GenBank/DDBJ whole genome shotgun (WGS) entry which is preliminary data.</text>
</comment>
<dbReference type="SUPFAM" id="SSF51182">
    <property type="entry name" value="RmlC-like cupins"/>
    <property type="match status" value="1"/>
</dbReference>
<dbReference type="PANTHER" id="PTHR38599">
    <property type="entry name" value="CUPIN DOMAIN PROTEIN (AFU_ORTHOLOGUE AFUA_3G13620)"/>
    <property type="match status" value="1"/>
</dbReference>
<dbReference type="InterPro" id="IPR011051">
    <property type="entry name" value="RmlC_Cupin_sf"/>
</dbReference>
<evidence type="ECO:0000259" key="2">
    <source>
        <dbReference type="Pfam" id="PF07883"/>
    </source>
</evidence>
<dbReference type="Proteomes" id="UP000321304">
    <property type="component" value="Unassembled WGS sequence"/>
</dbReference>
<organism evidence="3 4">
    <name type="scientific">Bradyrhizobium macuxiense</name>
    <dbReference type="NCBI Taxonomy" id="1755647"/>
    <lineage>
        <taxon>Bacteria</taxon>
        <taxon>Pseudomonadati</taxon>
        <taxon>Pseudomonadota</taxon>
        <taxon>Alphaproteobacteria</taxon>
        <taxon>Hyphomicrobiales</taxon>
        <taxon>Nitrobacteraceae</taxon>
        <taxon>Bradyrhizobium</taxon>
    </lineage>
</organism>
<feature type="domain" description="Cupin type-2" evidence="2">
    <location>
        <begin position="50"/>
        <end position="100"/>
    </location>
</feature>
<evidence type="ECO:0000313" key="4">
    <source>
        <dbReference type="Proteomes" id="UP000321304"/>
    </source>
</evidence>
<dbReference type="PANTHER" id="PTHR38599:SF1">
    <property type="entry name" value="CUPIN DOMAIN PROTEIN (AFU_ORTHOLOGUE AFUA_3G13620)"/>
    <property type="match status" value="1"/>
</dbReference>
<dbReference type="Gene3D" id="2.60.120.10">
    <property type="entry name" value="Jelly Rolls"/>
    <property type="match status" value="1"/>
</dbReference>
<proteinExistence type="predicted"/>
<evidence type="ECO:0000256" key="1">
    <source>
        <dbReference type="SAM" id="SignalP"/>
    </source>
</evidence>